<keyword evidence="2" id="KW-1185">Reference proteome</keyword>
<evidence type="ECO:0000313" key="2">
    <source>
        <dbReference type="Proteomes" id="UP000095281"/>
    </source>
</evidence>
<dbReference type="AlphaFoldDB" id="A0A1I8BGV4"/>
<proteinExistence type="predicted"/>
<dbReference type="WBParaSite" id="MhA1_Contig2250.frz3.gene2">
    <property type="protein sequence ID" value="MhA1_Contig2250.frz3.gene2"/>
    <property type="gene ID" value="MhA1_Contig2250.frz3.gene2"/>
</dbReference>
<organism evidence="2 3">
    <name type="scientific">Meloidogyne hapla</name>
    <name type="common">Root-knot nematode worm</name>
    <dbReference type="NCBI Taxonomy" id="6305"/>
    <lineage>
        <taxon>Eukaryota</taxon>
        <taxon>Metazoa</taxon>
        <taxon>Ecdysozoa</taxon>
        <taxon>Nematoda</taxon>
        <taxon>Chromadorea</taxon>
        <taxon>Rhabditida</taxon>
        <taxon>Tylenchina</taxon>
        <taxon>Tylenchomorpha</taxon>
        <taxon>Tylenchoidea</taxon>
        <taxon>Meloidogynidae</taxon>
        <taxon>Meloidogyninae</taxon>
        <taxon>Meloidogyne</taxon>
    </lineage>
</organism>
<reference evidence="3" key="1">
    <citation type="submission" date="2016-11" db="UniProtKB">
        <authorList>
            <consortium name="WormBaseParasite"/>
        </authorList>
    </citation>
    <scope>IDENTIFICATION</scope>
</reference>
<sequence>MEVFNGSSQTDTINLINFPNHMIYAQYKSVGQCSALILPSILLNIVGLPGIIANLLLIFVTIKDKFSSKKIL</sequence>
<feature type="transmembrane region" description="Helical" evidence="1">
    <location>
        <begin position="36"/>
        <end position="62"/>
    </location>
</feature>
<protein>
    <submittedName>
        <fullName evidence="3">G_PROTEIN_RECEP_F1_2 domain-containing protein</fullName>
    </submittedName>
</protein>
<keyword evidence="1" id="KW-0472">Membrane</keyword>
<dbReference type="Proteomes" id="UP000095281">
    <property type="component" value="Unplaced"/>
</dbReference>
<keyword evidence="1" id="KW-0812">Transmembrane</keyword>
<name>A0A1I8BGV4_MELHA</name>
<accession>A0A1I8BGV4</accession>
<keyword evidence="1" id="KW-1133">Transmembrane helix</keyword>
<evidence type="ECO:0000256" key="1">
    <source>
        <dbReference type="SAM" id="Phobius"/>
    </source>
</evidence>
<evidence type="ECO:0000313" key="3">
    <source>
        <dbReference type="WBParaSite" id="MhA1_Contig2250.frz3.gene2"/>
    </source>
</evidence>